<dbReference type="Proteomes" id="UP001234989">
    <property type="component" value="Chromosome 4"/>
</dbReference>
<dbReference type="GO" id="GO:0005739">
    <property type="term" value="C:mitochondrion"/>
    <property type="evidence" value="ECO:0007669"/>
    <property type="project" value="TreeGrafter"/>
</dbReference>
<evidence type="ECO:0000313" key="1">
    <source>
        <dbReference type="EMBL" id="WMV23221.1"/>
    </source>
</evidence>
<dbReference type="PANTHER" id="PTHR11108">
    <property type="entry name" value="FERROCHELATASE"/>
    <property type="match status" value="1"/>
</dbReference>
<dbReference type="GO" id="GO:0004325">
    <property type="term" value="F:ferrochelatase activity"/>
    <property type="evidence" value="ECO:0007669"/>
    <property type="project" value="InterPro"/>
</dbReference>
<name>A0AAF0QH55_SOLVR</name>
<reference evidence="1" key="1">
    <citation type="submission" date="2023-08" db="EMBL/GenBank/DDBJ databases">
        <title>A de novo genome assembly of Solanum verrucosum Schlechtendal, a Mexican diploid species geographically isolated from the other diploid A-genome species in potato relatives.</title>
        <authorList>
            <person name="Hosaka K."/>
        </authorList>
    </citation>
    <scope>NUCLEOTIDE SEQUENCE</scope>
    <source>
        <tissue evidence="1">Young leaves</tissue>
    </source>
</reference>
<evidence type="ECO:0000313" key="2">
    <source>
        <dbReference type="Proteomes" id="UP001234989"/>
    </source>
</evidence>
<dbReference type="GO" id="GO:0006783">
    <property type="term" value="P:heme biosynthetic process"/>
    <property type="evidence" value="ECO:0007669"/>
    <property type="project" value="InterPro"/>
</dbReference>
<dbReference type="EMBL" id="CP133615">
    <property type="protein sequence ID" value="WMV23221.1"/>
    <property type="molecule type" value="Genomic_DNA"/>
</dbReference>
<accession>A0AAF0QH55</accession>
<protein>
    <submittedName>
        <fullName evidence="1">Uncharacterized protein</fullName>
    </submittedName>
</protein>
<dbReference type="AlphaFoldDB" id="A0AAF0QH55"/>
<proteinExistence type="predicted"/>
<dbReference type="PANTHER" id="PTHR11108:SF10">
    <property type="entry name" value="RETROTRANSPOSON GAG DOMAIN-CONTAINING PROTEIN"/>
    <property type="match status" value="1"/>
</dbReference>
<keyword evidence="2" id="KW-1185">Reference proteome</keyword>
<gene>
    <name evidence="1" type="ORF">MTR67_016606</name>
</gene>
<sequence length="646" mass="73603">MYSYGSGGLDRFSGDADPEDWIYRAVRYFTFIGFSEEHWLPLPSFYLDGEALEWFHWMFHNEQFFDWNHFKKKLSLRFWKPTDAKCPVVDAQISRILALLQKIEDKYSFISAQYLVEDAGISAATVLNSEIASPLAEENSSRVDNVESHPELFGTSIVEHSSLGDNLFDKKSTRVFTKEVQETSSASRFVADLEDIQPLKSLNEFFRSCCPKVVAEVQTETLIKRLDEESVGPEHSEVQVFDECSPKEMSKRYNTTATSLDYSSSKHKAFETFGDKYLPKFPLELETINDLYLDNYFLKNEDNIPPSNMPSNEMMLLVERGMSTEEFNVHNILCQFSFNPNMISSIVVVHGTVTNRCVWDLEISFNFMDPTGYTYTTNLDPLQLLGYTNKFCFIAYANFLTQVWDLRQQSVAKWDVADEMVMMESEVHDIYSEVNRLCDDSSGLLASYATGPALEFAHILVGYGADEFIILLMHDTLELGDKTVDFPPNFPCASIVDCYVVHNGHRSVEEHTVAQQIQLAELGKASGAAMRTSLLASSQALLVIILEQKHHYIFLLCNEIVSSILQVDSVWFQLRTTITALYKHSSLGRINIILSMWLYSNLEDKVLIEDKSIVMNQVQPNINTKVTQVVIGWKELLDREQAIGPG</sequence>
<dbReference type="InterPro" id="IPR001015">
    <property type="entry name" value="Ferrochelatase"/>
</dbReference>
<organism evidence="1 2">
    <name type="scientific">Solanum verrucosum</name>
    <dbReference type="NCBI Taxonomy" id="315347"/>
    <lineage>
        <taxon>Eukaryota</taxon>
        <taxon>Viridiplantae</taxon>
        <taxon>Streptophyta</taxon>
        <taxon>Embryophyta</taxon>
        <taxon>Tracheophyta</taxon>
        <taxon>Spermatophyta</taxon>
        <taxon>Magnoliopsida</taxon>
        <taxon>eudicotyledons</taxon>
        <taxon>Gunneridae</taxon>
        <taxon>Pentapetalae</taxon>
        <taxon>asterids</taxon>
        <taxon>lamiids</taxon>
        <taxon>Solanales</taxon>
        <taxon>Solanaceae</taxon>
        <taxon>Solanoideae</taxon>
        <taxon>Solaneae</taxon>
        <taxon>Solanum</taxon>
    </lineage>
</organism>